<dbReference type="Proteomes" id="UP000324800">
    <property type="component" value="Unassembled WGS sequence"/>
</dbReference>
<dbReference type="AlphaFoldDB" id="A0A5J4R7Q9"/>
<name>A0A5J4R7Q9_9EUKA</name>
<evidence type="ECO:0000313" key="2">
    <source>
        <dbReference type="EMBL" id="KAA6330127.1"/>
    </source>
</evidence>
<protein>
    <submittedName>
        <fullName evidence="2">Uncharacterized protein</fullName>
    </submittedName>
</protein>
<accession>A0A5J4R7Q9</accession>
<sequence length="104" mass="11554">MQRRSSKAGTKADEKDAQDPNENSQVIIPAQRNQIIDLVSQTSQTIQDQGILQARVIEAVTLSLLEDNQKDNQQSGLQSIIDALGMNQDKETNEEDSPTPTYQQ</sequence>
<proteinExistence type="predicted"/>
<evidence type="ECO:0000313" key="3">
    <source>
        <dbReference type="Proteomes" id="UP000324800"/>
    </source>
</evidence>
<dbReference type="EMBL" id="SNRW01042909">
    <property type="protein sequence ID" value="KAA6330127.1"/>
    <property type="molecule type" value="Genomic_DNA"/>
</dbReference>
<gene>
    <name evidence="2" type="ORF">EZS28_053534</name>
</gene>
<evidence type="ECO:0000256" key="1">
    <source>
        <dbReference type="SAM" id="MobiDB-lite"/>
    </source>
</evidence>
<feature type="region of interest" description="Disordered" evidence="1">
    <location>
        <begin position="68"/>
        <end position="104"/>
    </location>
</feature>
<feature type="region of interest" description="Disordered" evidence="1">
    <location>
        <begin position="1"/>
        <end position="27"/>
    </location>
</feature>
<comment type="caution">
    <text evidence="2">The sequence shown here is derived from an EMBL/GenBank/DDBJ whole genome shotgun (WGS) entry which is preliminary data.</text>
</comment>
<feature type="non-terminal residue" evidence="2">
    <location>
        <position position="104"/>
    </location>
</feature>
<organism evidence="2 3">
    <name type="scientific">Streblomastix strix</name>
    <dbReference type="NCBI Taxonomy" id="222440"/>
    <lineage>
        <taxon>Eukaryota</taxon>
        <taxon>Metamonada</taxon>
        <taxon>Preaxostyla</taxon>
        <taxon>Oxymonadida</taxon>
        <taxon>Streblomastigidae</taxon>
        <taxon>Streblomastix</taxon>
    </lineage>
</organism>
<reference evidence="2 3" key="1">
    <citation type="submission" date="2019-03" db="EMBL/GenBank/DDBJ databases">
        <title>Single cell metagenomics reveals metabolic interactions within the superorganism composed of flagellate Streblomastix strix and complex community of Bacteroidetes bacteria on its surface.</title>
        <authorList>
            <person name="Treitli S.C."/>
            <person name="Kolisko M."/>
            <person name="Husnik F."/>
            <person name="Keeling P."/>
            <person name="Hampl V."/>
        </authorList>
    </citation>
    <scope>NUCLEOTIDE SEQUENCE [LARGE SCALE GENOMIC DNA]</scope>
    <source>
        <strain evidence="2">ST1C</strain>
    </source>
</reference>